<name>A0A1Y3EX47_9BILA</name>
<dbReference type="Pfam" id="PF13927">
    <property type="entry name" value="Ig_3"/>
    <property type="match status" value="1"/>
</dbReference>
<dbReference type="InterPro" id="IPR003961">
    <property type="entry name" value="FN3_dom"/>
</dbReference>
<feature type="domain" description="Fibronectin type-III" evidence="4">
    <location>
        <begin position="343"/>
        <end position="442"/>
    </location>
</feature>
<dbReference type="InterPro" id="IPR007110">
    <property type="entry name" value="Ig-like_dom"/>
</dbReference>
<feature type="domain" description="Ig-like" evidence="3">
    <location>
        <begin position="69"/>
        <end position="157"/>
    </location>
</feature>
<evidence type="ECO:0000259" key="4">
    <source>
        <dbReference type="PROSITE" id="PS50853"/>
    </source>
</evidence>
<feature type="domain" description="Ig-like" evidence="3">
    <location>
        <begin position="257"/>
        <end position="338"/>
    </location>
</feature>
<evidence type="ECO:0000259" key="3">
    <source>
        <dbReference type="PROSITE" id="PS50835"/>
    </source>
</evidence>
<accession>A0A1Y3EX47</accession>
<dbReference type="PROSITE" id="PS50835">
    <property type="entry name" value="IG_LIKE"/>
    <property type="match status" value="2"/>
</dbReference>
<dbReference type="InterPro" id="IPR013098">
    <property type="entry name" value="Ig_I-set"/>
</dbReference>
<sequence>LQDYVIYISDDPNQPLSNWKEYAVGSDKLESSITLDPNTVYYAKIAGVTALGTGVLSEPLIFETVQLAPEVIIEPEGEVLQVELGSIHEITCIATGNPPPLVIWYKNGQKMKSWKMSADDLELDDPSFVLTVGELTENVLLKCEAENDVGKAFKTITLVVLGAGSPPDNIRHSVIGNKVLLRWNEPKHKTGKIKYYNISYAHESETEPRKWNSIKVPGHRRQYQINDLLPDKSYLVKLAAVGENGISPFSEPIQFKPVVSIDPALHEYFLQLGEEISINCTAQGVPPPKVSWYRGGERITNIENAVMLSEAPQESTEYECIAFNKLGSSSVKVAVVINDKINLPVNVRAQAKGTTVNVSWQSESPDDTLQAFVVHFTNDSGIPLKMWYQLVEPAYYIEQKNYSVSLEDLAPDTLYFIRIRALTDNGMGPLTENSILAKTIPESEVEVPFGGNAVVHCLGIGEPTPSVTLQTDDIILNEPLLSEVEYELKNVKDKITLECTAVNDAGVAYEVLTVIPSGKLL</sequence>
<feature type="domain" description="Fibronectin type-III" evidence="4">
    <location>
        <begin position="166"/>
        <end position="261"/>
    </location>
</feature>
<dbReference type="InterPro" id="IPR003599">
    <property type="entry name" value="Ig_sub"/>
</dbReference>
<dbReference type="InterPro" id="IPR036179">
    <property type="entry name" value="Ig-like_dom_sf"/>
</dbReference>
<evidence type="ECO:0000313" key="6">
    <source>
        <dbReference type="Proteomes" id="UP000243006"/>
    </source>
</evidence>
<dbReference type="SUPFAM" id="SSF48726">
    <property type="entry name" value="Immunoglobulin"/>
    <property type="match status" value="3"/>
</dbReference>
<dbReference type="PANTHER" id="PTHR10075:SF14">
    <property type="entry name" value="CELL ADHESION MOLECULE DSCAM2-RELATED"/>
    <property type="match status" value="1"/>
</dbReference>
<proteinExistence type="predicted"/>
<dbReference type="GO" id="GO:0048812">
    <property type="term" value="P:neuron projection morphogenesis"/>
    <property type="evidence" value="ECO:0007669"/>
    <property type="project" value="UniProtKB-ARBA"/>
</dbReference>
<dbReference type="SUPFAM" id="SSF49265">
    <property type="entry name" value="Fibronectin type III"/>
    <property type="match status" value="2"/>
</dbReference>
<dbReference type="AlphaFoldDB" id="A0A1Y3EX47"/>
<dbReference type="Proteomes" id="UP000243006">
    <property type="component" value="Unassembled WGS sequence"/>
</dbReference>
<comment type="caution">
    <text evidence="5">The sequence shown here is derived from an EMBL/GenBank/DDBJ whole genome shotgun (WGS) entry which is preliminary data.</text>
</comment>
<protein>
    <submittedName>
        <fullName evidence="5">Putative fibronectin type III domain protein</fullName>
    </submittedName>
</protein>
<evidence type="ECO:0000256" key="1">
    <source>
        <dbReference type="ARBA" id="ARBA00022737"/>
    </source>
</evidence>
<dbReference type="PROSITE" id="PS50853">
    <property type="entry name" value="FN3"/>
    <property type="match status" value="3"/>
</dbReference>
<dbReference type="InterPro" id="IPR036116">
    <property type="entry name" value="FN3_sf"/>
</dbReference>
<dbReference type="InterPro" id="IPR013783">
    <property type="entry name" value="Ig-like_fold"/>
</dbReference>
<gene>
    <name evidence="5" type="ORF">D917_01189</name>
</gene>
<feature type="domain" description="Fibronectin type-III" evidence="4">
    <location>
        <begin position="1"/>
        <end position="67"/>
    </location>
</feature>
<feature type="non-terminal residue" evidence="5">
    <location>
        <position position="1"/>
    </location>
</feature>
<dbReference type="Pfam" id="PF07679">
    <property type="entry name" value="I-set"/>
    <property type="match status" value="1"/>
</dbReference>
<reference evidence="5 6" key="1">
    <citation type="submission" date="2015-04" db="EMBL/GenBank/DDBJ databases">
        <title>Draft genome of the roundworm Trichinella nativa.</title>
        <authorList>
            <person name="Mitreva M."/>
        </authorList>
    </citation>
    <scope>NUCLEOTIDE SEQUENCE [LARGE SCALE GENOMIC DNA]</scope>
    <source>
        <strain evidence="5 6">ISS45</strain>
    </source>
</reference>
<dbReference type="CDD" id="cd00063">
    <property type="entry name" value="FN3"/>
    <property type="match status" value="2"/>
</dbReference>
<organism evidence="5 6">
    <name type="scientific">Trichinella nativa</name>
    <dbReference type="NCBI Taxonomy" id="6335"/>
    <lineage>
        <taxon>Eukaryota</taxon>
        <taxon>Metazoa</taxon>
        <taxon>Ecdysozoa</taxon>
        <taxon>Nematoda</taxon>
        <taxon>Enoplea</taxon>
        <taxon>Dorylaimia</taxon>
        <taxon>Trichinellida</taxon>
        <taxon>Trichinellidae</taxon>
        <taxon>Trichinella</taxon>
    </lineage>
</organism>
<dbReference type="SMART" id="SM00408">
    <property type="entry name" value="IGc2"/>
    <property type="match status" value="2"/>
</dbReference>
<dbReference type="PANTHER" id="PTHR10075">
    <property type="entry name" value="BASIGIN RELATED"/>
    <property type="match status" value="1"/>
</dbReference>
<keyword evidence="2" id="KW-0393">Immunoglobulin domain</keyword>
<dbReference type="SMART" id="SM00060">
    <property type="entry name" value="FN3"/>
    <property type="match status" value="2"/>
</dbReference>
<dbReference type="SMART" id="SM00409">
    <property type="entry name" value="IG"/>
    <property type="match status" value="2"/>
</dbReference>
<dbReference type="Pfam" id="PF00041">
    <property type="entry name" value="fn3"/>
    <property type="match status" value="2"/>
</dbReference>
<keyword evidence="1" id="KW-0677">Repeat</keyword>
<dbReference type="EMBL" id="LVZM01002693">
    <property type="protein sequence ID" value="OUC48456.1"/>
    <property type="molecule type" value="Genomic_DNA"/>
</dbReference>
<evidence type="ECO:0000256" key="2">
    <source>
        <dbReference type="ARBA" id="ARBA00023319"/>
    </source>
</evidence>
<dbReference type="InterPro" id="IPR003598">
    <property type="entry name" value="Ig_sub2"/>
</dbReference>
<evidence type="ECO:0000313" key="5">
    <source>
        <dbReference type="EMBL" id="OUC48456.1"/>
    </source>
</evidence>
<dbReference type="Gene3D" id="2.60.40.10">
    <property type="entry name" value="Immunoglobulins"/>
    <property type="match status" value="5"/>
</dbReference>